<gene>
    <name evidence="2" type="ORF">FSB_LOCUS8381</name>
</gene>
<proteinExistence type="predicted"/>
<feature type="domain" description="Reverse transcriptase zinc-binding" evidence="1">
    <location>
        <begin position="10"/>
        <end position="82"/>
    </location>
</feature>
<evidence type="ECO:0000313" key="2">
    <source>
        <dbReference type="EMBL" id="SPC80499.1"/>
    </source>
</evidence>
<protein>
    <recommendedName>
        <fullName evidence="1">Reverse transcriptase zinc-binding domain-containing protein</fullName>
    </recommendedName>
</protein>
<dbReference type="InterPro" id="IPR026960">
    <property type="entry name" value="RVT-Znf"/>
</dbReference>
<dbReference type="EMBL" id="OIVN01000452">
    <property type="protein sequence ID" value="SPC80499.1"/>
    <property type="molecule type" value="Genomic_DNA"/>
</dbReference>
<name>A0A2N9F0V6_FAGSY</name>
<reference evidence="2" key="1">
    <citation type="submission" date="2018-02" db="EMBL/GenBank/DDBJ databases">
        <authorList>
            <person name="Cohen D.B."/>
            <person name="Kent A.D."/>
        </authorList>
    </citation>
    <scope>NUCLEOTIDE SEQUENCE</scope>
</reference>
<organism evidence="2">
    <name type="scientific">Fagus sylvatica</name>
    <name type="common">Beechnut</name>
    <dbReference type="NCBI Taxonomy" id="28930"/>
    <lineage>
        <taxon>Eukaryota</taxon>
        <taxon>Viridiplantae</taxon>
        <taxon>Streptophyta</taxon>
        <taxon>Embryophyta</taxon>
        <taxon>Tracheophyta</taxon>
        <taxon>Spermatophyta</taxon>
        <taxon>Magnoliopsida</taxon>
        <taxon>eudicotyledons</taxon>
        <taxon>Gunneridae</taxon>
        <taxon>Pentapetalae</taxon>
        <taxon>rosids</taxon>
        <taxon>fabids</taxon>
        <taxon>Fagales</taxon>
        <taxon>Fagaceae</taxon>
        <taxon>Fagus</taxon>
    </lineage>
</organism>
<dbReference type="Pfam" id="PF13966">
    <property type="entry name" value="zf-RVT"/>
    <property type="match status" value="1"/>
</dbReference>
<evidence type="ECO:0000259" key="1">
    <source>
        <dbReference type="Pfam" id="PF13966"/>
    </source>
</evidence>
<dbReference type="AlphaFoldDB" id="A0A2N9F0V6"/>
<accession>A0A2N9F0V6</accession>
<sequence>MLRASSSDPTPQNRFWKQIWTLKVPPKLKHFAWHVAHDLDLPTKENLVKRKVLQDPTCDRCKGICEWVGHALFTCPCVQDAWCAANVDRAIFKSEGKMGVRVIVRDGEGKVMGALSEKMPGRLAVEEVEALAM</sequence>